<organism evidence="1 2">
    <name type="scientific">Psychrobacillus vulpis</name>
    <dbReference type="NCBI Taxonomy" id="2325572"/>
    <lineage>
        <taxon>Bacteria</taxon>
        <taxon>Bacillati</taxon>
        <taxon>Bacillota</taxon>
        <taxon>Bacilli</taxon>
        <taxon>Bacillales</taxon>
        <taxon>Bacillaceae</taxon>
        <taxon>Psychrobacillus</taxon>
    </lineage>
</organism>
<evidence type="ECO:0000313" key="1">
    <source>
        <dbReference type="EMBL" id="TQR17337.1"/>
    </source>
</evidence>
<dbReference type="GO" id="GO:0016740">
    <property type="term" value="F:transferase activity"/>
    <property type="evidence" value="ECO:0007669"/>
    <property type="project" value="UniProtKB-KW"/>
</dbReference>
<keyword evidence="1" id="KW-0808">Transferase</keyword>
<dbReference type="RefSeq" id="WP_142644095.1">
    <property type="nucleotide sequence ID" value="NZ_VDGI01000028.1"/>
</dbReference>
<sequence length="302" mass="35472">MKIAFVNKGKSYLPEIKAYMDYINKQNGISAIEVYKDQKESIKKCDVVWNFMGFEMGRNNNNQFHIHEYCSLSVGKFSKQKDLLKRYLNSRPAGRVFLNEELFQLMNFKDNIPSLKRDMGISDSFYKASNKKEYDFVYIGDINTARKLDILLTYFKTKNMEQNILLIGNVSNELYSRFKNNDNIIFTGKLNHEEVPTMASKAVYGINYMPDIFPFNIQTSTKLLEYCALGLKIITTDYKWVNQFENSRGARFFKLEDSLINFTRENIEKFDFITPNVEDLKWESIFNNIGLLNYLNMSLKSY</sequence>
<protein>
    <submittedName>
        <fullName evidence="1">Glycosyltransferase family 1 protein</fullName>
    </submittedName>
</protein>
<proteinExistence type="predicted"/>
<name>A0A544TIR4_9BACI</name>
<dbReference type="SUPFAM" id="SSF53756">
    <property type="entry name" value="UDP-Glycosyltransferase/glycogen phosphorylase"/>
    <property type="match status" value="1"/>
</dbReference>
<evidence type="ECO:0000313" key="2">
    <source>
        <dbReference type="Proteomes" id="UP000316626"/>
    </source>
</evidence>
<comment type="caution">
    <text evidence="1">The sequence shown here is derived from an EMBL/GenBank/DDBJ whole genome shotgun (WGS) entry which is preliminary data.</text>
</comment>
<accession>A0A544TIR4</accession>
<gene>
    <name evidence="1" type="ORF">FG384_18115</name>
</gene>
<reference evidence="1 2" key="1">
    <citation type="submission" date="2019-06" db="EMBL/GenBank/DDBJ databases">
        <title>Psychrobacillus vulpis sp. nov., a new species isolated from feces of a red fox that inhabits in The Tablas de Daimiel Natural Park, Albacete, Spain.</title>
        <authorList>
            <person name="Rodriguez M."/>
            <person name="Reina J.C."/>
            <person name="Bejar V."/>
            <person name="Llamas I."/>
        </authorList>
    </citation>
    <scope>NUCLEOTIDE SEQUENCE [LARGE SCALE GENOMIC DNA]</scope>
    <source>
        <strain evidence="1 2">Z8</strain>
    </source>
</reference>
<keyword evidence="2" id="KW-1185">Reference proteome</keyword>
<dbReference type="EMBL" id="VDGI01000028">
    <property type="protein sequence ID" value="TQR17337.1"/>
    <property type="molecule type" value="Genomic_DNA"/>
</dbReference>
<dbReference type="Proteomes" id="UP000316626">
    <property type="component" value="Unassembled WGS sequence"/>
</dbReference>
<dbReference type="AlphaFoldDB" id="A0A544TIR4"/>
<dbReference type="OrthoDB" id="9813214at2"/>
<dbReference type="Gene3D" id="3.40.50.2000">
    <property type="entry name" value="Glycogen Phosphorylase B"/>
    <property type="match status" value="1"/>
</dbReference>